<organism evidence="1 2">
    <name type="scientific">Hymenobacter psychrotolerans DSM 18569</name>
    <dbReference type="NCBI Taxonomy" id="1121959"/>
    <lineage>
        <taxon>Bacteria</taxon>
        <taxon>Pseudomonadati</taxon>
        <taxon>Bacteroidota</taxon>
        <taxon>Cytophagia</taxon>
        <taxon>Cytophagales</taxon>
        <taxon>Hymenobacteraceae</taxon>
        <taxon>Hymenobacter</taxon>
    </lineage>
</organism>
<gene>
    <name evidence="1" type="ORF">SAMN02746009_02462</name>
</gene>
<dbReference type="RefSeq" id="WP_139252258.1">
    <property type="nucleotide sequence ID" value="NZ_FRAS01000012.1"/>
</dbReference>
<reference evidence="2" key="1">
    <citation type="submission" date="2016-11" db="EMBL/GenBank/DDBJ databases">
        <authorList>
            <person name="Varghese N."/>
            <person name="Submissions S."/>
        </authorList>
    </citation>
    <scope>NUCLEOTIDE SEQUENCE [LARGE SCALE GENOMIC DNA]</scope>
    <source>
        <strain evidence="2">DSM 18569</strain>
    </source>
</reference>
<dbReference type="OrthoDB" id="881602at2"/>
<sequence length="183" mass="20990">MSSLQIPVRPHVKKYLLVHLGEDYDLSMGDQFGIMLVLLLRRPLKDKRKESSMAEYTEKFSFGTDGYPAQKWGLRSFTTGTIYLFGKFVDEVMLKEMYGQVATNVANGQGLHDSINEWRAKYDFSDTDKSFDAVKKSYQRQRKEDRSRKVSARVSPLKAVKVVRRELLKLPIVVNGAPPRPTI</sequence>
<dbReference type="STRING" id="1121959.SAMN02746009_02462"/>
<protein>
    <submittedName>
        <fullName evidence="1">Uncharacterized protein</fullName>
    </submittedName>
</protein>
<dbReference type="AlphaFoldDB" id="A0A1M6Z9F0"/>
<accession>A0A1M6Z9F0</accession>
<evidence type="ECO:0000313" key="2">
    <source>
        <dbReference type="Proteomes" id="UP000183947"/>
    </source>
</evidence>
<keyword evidence="2" id="KW-1185">Reference proteome</keyword>
<proteinExistence type="predicted"/>
<evidence type="ECO:0000313" key="1">
    <source>
        <dbReference type="EMBL" id="SHL26989.1"/>
    </source>
</evidence>
<dbReference type="Proteomes" id="UP000183947">
    <property type="component" value="Unassembled WGS sequence"/>
</dbReference>
<name>A0A1M6Z9F0_9BACT</name>
<dbReference type="EMBL" id="FRAS01000012">
    <property type="protein sequence ID" value="SHL26989.1"/>
    <property type="molecule type" value="Genomic_DNA"/>
</dbReference>